<dbReference type="STRING" id="1193011.LEP1GSC058_3629"/>
<keyword evidence="1" id="KW-0472">Membrane</keyword>
<dbReference type="RefSeq" id="WP_016550159.1">
    <property type="nucleotide sequence ID" value="NZ_AKWZ02000010.1"/>
</dbReference>
<comment type="caution">
    <text evidence="2">The sequence shown here is derived from an EMBL/GenBank/DDBJ whole genome shotgun (WGS) entry which is preliminary data.</text>
</comment>
<reference evidence="2" key="1">
    <citation type="submission" date="2013-04" db="EMBL/GenBank/DDBJ databases">
        <authorList>
            <person name="Harkins D.M."/>
            <person name="Durkin A.S."/>
            <person name="Selengut J.D."/>
            <person name="Sanka R."/>
            <person name="DePew J."/>
            <person name="Purushe J."/>
            <person name="Ahmed A."/>
            <person name="van der Linden H."/>
            <person name="Goris M.G.A."/>
            <person name="Hartskeerl R.A."/>
            <person name="Vinetz J.M."/>
            <person name="Sutton G.G."/>
            <person name="Nelson W.C."/>
            <person name="Fouts D.E."/>
        </authorList>
    </citation>
    <scope>NUCLEOTIDE SEQUENCE [LARGE SCALE GENOMIC DNA]</scope>
    <source>
        <strain evidence="2">BUT 6</strain>
    </source>
</reference>
<dbReference type="AlphaFoldDB" id="S3UZ95"/>
<gene>
    <name evidence="2" type="ORF">LEP1GSC058_3629</name>
</gene>
<dbReference type="EMBL" id="AKWZ02000010">
    <property type="protein sequence ID" value="EPG73684.1"/>
    <property type="molecule type" value="Genomic_DNA"/>
</dbReference>
<accession>S3UZ95</accession>
<organism evidence="2 3">
    <name type="scientific">Leptospira fainei serovar Hurstbridge str. BUT 6</name>
    <dbReference type="NCBI Taxonomy" id="1193011"/>
    <lineage>
        <taxon>Bacteria</taxon>
        <taxon>Pseudomonadati</taxon>
        <taxon>Spirochaetota</taxon>
        <taxon>Spirochaetia</taxon>
        <taxon>Leptospirales</taxon>
        <taxon>Leptospiraceae</taxon>
        <taxon>Leptospira</taxon>
    </lineage>
</organism>
<evidence type="ECO:0000313" key="3">
    <source>
        <dbReference type="Proteomes" id="UP000014540"/>
    </source>
</evidence>
<keyword evidence="3" id="KW-1185">Reference proteome</keyword>
<dbReference type="OrthoDB" id="342395at2"/>
<keyword evidence="1" id="KW-1133">Transmembrane helix</keyword>
<protein>
    <submittedName>
        <fullName evidence="2">Uncharacterized protein</fullName>
    </submittedName>
</protein>
<keyword evidence="1" id="KW-0812">Transmembrane</keyword>
<evidence type="ECO:0000256" key="1">
    <source>
        <dbReference type="SAM" id="Phobius"/>
    </source>
</evidence>
<proteinExistence type="predicted"/>
<feature type="transmembrane region" description="Helical" evidence="1">
    <location>
        <begin position="228"/>
        <end position="249"/>
    </location>
</feature>
<sequence length="745" mass="86276">MIGTKLRFLLVFAFLFSFLILWLEPYFPDGVFYRSKLETAFSFFNKNIINLEKQIRSTDPSLLDTKSAPVPVRSFAIWDASDKTVSSPEFDSKISKQLLVQAWEGNTSRLLPLGNEPVFFVPLYEKQIAVLALLDKEKFFFDFDGKKEYFVPELKVGSFRDWVFENEKTDPRRIVEDLLYSLKEEGSDYKSIDIGDREYRAYYAHFPEDKSGFIQGFFLLIPAVHSEFIILFPLFFGLLFLLDISILFVRKRSIKSSHKRADVSQLTQLLAERIKDETLKKIEAAKKLSEPNQAAAPVFETKPLVGGTFYVLPFDLPEDSFLTPKFLRDPKPVSATNERSSVGIRDAVTIAEPDLNLSESIQRKRDSIFTDELAKLVDKVRSTGVPAPVDIEEKPKDTGLLAKALRVTGLAEVGLKAARGIAPQHKSRFFLWARAWWGIRKTDPNEEMPLSDRFRTWLDQQPIREKRKILEVLDEIHQGLDTSVSSLLKYYLTIFSSLHVKSFSIHFYDRRRGAYQPAVTYGMHPYTRQNMIFLYGDQFLGQETNEVSIIDVTEERRNDHFFIKKFDPADLDGVIRIISFPLFRSGLDFRFFLLFPDPPNADLTEQIRDSVEKSIDPVEDAFLQLEIEQASHAIQDKRDLVQIQFLLLRWATHGERSRCNLFKIRLKGEQDYDVTEDWRRRILEEVQPMLGAEDYAFGISASEIFVLSRENMNNDLQDILQKVDQPFEIIHLPYPENGKNLYTYI</sequence>
<dbReference type="Proteomes" id="UP000014540">
    <property type="component" value="Unassembled WGS sequence"/>
</dbReference>
<evidence type="ECO:0000313" key="2">
    <source>
        <dbReference type="EMBL" id="EPG73684.1"/>
    </source>
</evidence>
<name>S3UZ95_9LEPT</name>